<dbReference type="EMBL" id="BMVG01000074">
    <property type="protein sequence ID" value="GHE16064.1"/>
    <property type="molecule type" value="Genomic_DNA"/>
</dbReference>
<keyword evidence="3" id="KW-1185">Reference proteome</keyword>
<reference evidence="2" key="1">
    <citation type="journal article" date="2014" name="Int. J. Syst. Evol. Microbiol.">
        <title>Complete genome sequence of Corynebacterium casei LMG S-19264T (=DSM 44701T), isolated from a smear-ripened cheese.</title>
        <authorList>
            <consortium name="US DOE Joint Genome Institute (JGI-PGF)"/>
            <person name="Walter F."/>
            <person name="Albersmeier A."/>
            <person name="Kalinowski J."/>
            <person name="Ruckert C."/>
        </authorList>
    </citation>
    <scope>NUCLEOTIDE SEQUENCE</scope>
    <source>
        <strain evidence="2">JCM 4714</strain>
    </source>
</reference>
<feature type="region of interest" description="Disordered" evidence="1">
    <location>
        <begin position="74"/>
        <end position="151"/>
    </location>
</feature>
<protein>
    <submittedName>
        <fullName evidence="2">Uncharacterized protein</fullName>
    </submittedName>
</protein>
<feature type="compositionally biased region" description="Low complexity" evidence="1">
    <location>
        <begin position="100"/>
        <end position="124"/>
    </location>
</feature>
<dbReference type="RefSeq" id="WP_189959768.1">
    <property type="nucleotide sequence ID" value="NZ_BMVG01000074.1"/>
</dbReference>
<evidence type="ECO:0000256" key="1">
    <source>
        <dbReference type="SAM" id="MobiDB-lite"/>
    </source>
</evidence>
<dbReference type="AlphaFoldDB" id="A0A918YU09"/>
<organism evidence="2 3">
    <name type="scientific">Streptomyces alanosinicus</name>
    <dbReference type="NCBI Taxonomy" id="68171"/>
    <lineage>
        <taxon>Bacteria</taxon>
        <taxon>Bacillati</taxon>
        <taxon>Actinomycetota</taxon>
        <taxon>Actinomycetes</taxon>
        <taxon>Kitasatosporales</taxon>
        <taxon>Streptomycetaceae</taxon>
        <taxon>Streptomyces</taxon>
    </lineage>
</organism>
<dbReference type="Proteomes" id="UP000655443">
    <property type="component" value="Unassembled WGS sequence"/>
</dbReference>
<accession>A0A918YU09</accession>
<sequence>MGDRATSAPEGVGLGEGPRLPLNLYGATAWFTFADGRIRKDVVLHDWWLQISDGDRRPFDRARVALTADVREDRLRGAPGRGPLHRGRDRIRHLDRDQAEPALTAPPSATPAAGPELHGKALAAAGGGGRPSSGKNPEAGPTWHKVDGKWQVDRTTVTLRDTVTVRTATRAT</sequence>
<proteinExistence type="predicted"/>
<comment type="caution">
    <text evidence="2">The sequence shown here is derived from an EMBL/GenBank/DDBJ whole genome shotgun (WGS) entry which is preliminary data.</text>
</comment>
<evidence type="ECO:0000313" key="3">
    <source>
        <dbReference type="Proteomes" id="UP000655443"/>
    </source>
</evidence>
<gene>
    <name evidence="2" type="ORF">GCM10010339_92740</name>
</gene>
<evidence type="ECO:0000313" key="2">
    <source>
        <dbReference type="EMBL" id="GHE16064.1"/>
    </source>
</evidence>
<name>A0A918YU09_9ACTN</name>
<reference evidence="2" key="2">
    <citation type="submission" date="2020-09" db="EMBL/GenBank/DDBJ databases">
        <authorList>
            <person name="Sun Q."/>
            <person name="Ohkuma M."/>
        </authorList>
    </citation>
    <scope>NUCLEOTIDE SEQUENCE</scope>
    <source>
        <strain evidence="2">JCM 4714</strain>
    </source>
</reference>